<dbReference type="PIRSF" id="PIRSF003101">
    <property type="entry name" value="FtsA"/>
    <property type="match status" value="1"/>
</dbReference>
<comment type="similarity">
    <text evidence="5 6">Belongs to the FtsA/MreB family.</text>
</comment>
<dbReference type="GO" id="GO:0009898">
    <property type="term" value="C:cytoplasmic side of plasma membrane"/>
    <property type="evidence" value="ECO:0007669"/>
    <property type="project" value="UniProtKB-UniRule"/>
</dbReference>
<dbReference type="GO" id="GO:0043093">
    <property type="term" value="P:FtsZ-dependent cytokinesis"/>
    <property type="evidence" value="ECO:0007669"/>
    <property type="project" value="UniProtKB-UniRule"/>
</dbReference>
<name>A0A0G1DHV8_9BACT</name>
<reference evidence="8 9" key="1">
    <citation type="journal article" date="2015" name="Nature">
        <title>rRNA introns, odd ribosomes, and small enigmatic genomes across a large radiation of phyla.</title>
        <authorList>
            <person name="Brown C.T."/>
            <person name="Hug L.A."/>
            <person name="Thomas B.C."/>
            <person name="Sharon I."/>
            <person name="Castelle C.J."/>
            <person name="Singh A."/>
            <person name="Wilkins M.J."/>
            <person name="Williams K.H."/>
            <person name="Banfield J.F."/>
        </authorList>
    </citation>
    <scope>NUCLEOTIDE SEQUENCE [LARGE SCALE GENOMIC DNA]</scope>
</reference>
<evidence type="ECO:0000256" key="5">
    <source>
        <dbReference type="HAMAP-Rule" id="MF_02033"/>
    </source>
</evidence>
<dbReference type="Pfam" id="PF14450">
    <property type="entry name" value="FtsA"/>
    <property type="match status" value="1"/>
</dbReference>
<sequence>MANKSRIVTAIDIGSSKIATLMAQVTQDPNSLEVSSSVIGVSSQESKGVKKGQIVDIEDAVETTIASVESAERMAGYSIGRAYVLVGGAHIASQNSTGIVAISDPDGEVSSDDVVRVIDAARAISLSATREVIHVLPREYIVDGESGVRDPVGMTGVRLEVDTHLVTASTAALKNLAKTVNEVGVDVEEMVFSGLAASWATLSSTEKELGCALIDIGAGTTSIGAFVDGALAYSGAIPIGARNVTNDLAIGLRVSLDTAEKIKISLGKKADGDAKREQYVEINESGGKEAKRISKRTLTEGIIRPRLSEIFNMVKLDLERAGIMNRIPSGLVVTGGGSLTVGLEDAAKRVMSLPVRVAKPSGVTGLVDDVLNPQFSAAVGLIKYAANVPDGGQGPSKSFGKKLKMPNTNILSGIIETIKDLLP</sequence>
<keyword evidence="1 5" id="KW-1003">Cell membrane</keyword>
<dbReference type="Gene3D" id="3.30.420.40">
    <property type="match status" value="2"/>
</dbReference>
<dbReference type="InterPro" id="IPR003494">
    <property type="entry name" value="SHS2_FtsA"/>
</dbReference>
<dbReference type="GO" id="GO:0032153">
    <property type="term" value="C:cell division site"/>
    <property type="evidence" value="ECO:0007669"/>
    <property type="project" value="UniProtKB-UniRule"/>
</dbReference>
<evidence type="ECO:0000256" key="1">
    <source>
        <dbReference type="ARBA" id="ARBA00022475"/>
    </source>
</evidence>
<dbReference type="InterPro" id="IPR043129">
    <property type="entry name" value="ATPase_NBD"/>
</dbReference>
<comment type="function">
    <text evidence="5 6">Cell division protein that is involved in the assembly of the Z ring. May serve as a membrane anchor for the Z ring.</text>
</comment>
<comment type="caution">
    <text evidence="8">The sequence shown here is derived from an EMBL/GenBank/DDBJ whole genome shotgun (WGS) entry which is preliminary data.</text>
</comment>
<feature type="domain" description="SHS2" evidence="7">
    <location>
        <begin position="8"/>
        <end position="201"/>
    </location>
</feature>
<comment type="subcellular location">
    <subcellularLocation>
        <location evidence="5">Cell membrane</location>
        <topology evidence="5">Peripheral membrane protein</topology>
        <orientation evidence="5">Cytoplasmic side</orientation>
    </subcellularLocation>
    <text evidence="5">Localizes to the Z ring in an FtsZ-dependent manner. Targeted to the membrane through a conserved C-terminal amphipathic helix.</text>
</comment>
<dbReference type="STRING" id="1618578.UV74_C0013G0264"/>
<dbReference type="CDD" id="cd24048">
    <property type="entry name" value="ASKHA_NBD_FtsA"/>
    <property type="match status" value="1"/>
</dbReference>
<evidence type="ECO:0000256" key="3">
    <source>
        <dbReference type="ARBA" id="ARBA00023136"/>
    </source>
</evidence>
<dbReference type="HAMAP" id="MF_02033">
    <property type="entry name" value="FtsA"/>
    <property type="match status" value="1"/>
</dbReference>
<dbReference type="Gene3D" id="3.30.1490.110">
    <property type="match status" value="1"/>
</dbReference>
<dbReference type="Proteomes" id="UP000034090">
    <property type="component" value="Unassembled WGS sequence"/>
</dbReference>
<protein>
    <recommendedName>
        <fullName evidence="5 6">Cell division protein FtsA</fullName>
    </recommendedName>
</protein>
<dbReference type="EMBL" id="LCFQ01000013">
    <property type="protein sequence ID" value="KKS97142.1"/>
    <property type="molecule type" value="Genomic_DNA"/>
</dbReference>
<dbReference type="InterPro" id="IPR020823">
    <property type="entry name" value="Cell_div_FtsA"/>
</dbReference>
<dbReference type="PATRIC" id="fig|1618578.3.peg.614"/>
<dbReference type="Pfam" id="PF02491">
    <property type="entry name" value="SHS2_FTSA"/>
    <property type="match status" value="1"/>
</dbReference>
<dbReference type="NCBIfam" id="TIGR01174">
    <property type="entry name" value="ftsA"/>
    <property type="match status" value="1"/>
</dbReference>
<organism evidence="8 9">
    <name type="scientific">Candidatus Woesebacteria bacterium GW2011_GWB1_43_14</name>
    <dbReference type="NCBI Taxonomy" id="1618578"/>
    <lineage>
        <taxon>Bacteria</taxon>
        <taxon>Candidatus Woeseibacteriota</taxon>
    </lineage>
</organism>
<dbReference type="InterPro" id="IPR050696">
    <property type="entry name" value="FtsA/MreB"/>
</dbReference>
<evidence type="ECO:0000256" key="4">
    <source>
        <dbReference type="ARBA" id="ARBA00023306"/>
    </source>
</evidence>
<dbReference type="SUPFAM" id="SSF53067">
    <property type="entry name" value="Actin-like ATPase domain"/>
    <property type="match status" value="2"/>
</dbReference>
<dbReference type="PANTHER" id="PTHR32432">
    <property type="entry name" value="CELL DIVISION PROTEIN FTSA-RELATED"/>
    <property type="match status" value="1"/>
</dbReference>
<keyword evidence="4 5" id="KW-0131">Cell cycle</keyword>
<dbReference type="AlphaFoldDB" id="A0A0G1DHV8"/>
<accession>A0A0G1DHV8</accession>
<evidence type="ECO:0000313" key="9">
    <source>
        <dbReference type="Proteomes" id="UP000034090"/>
    </source>
</evidence>
<dbReference type="SMART" id="SM00842">
    <property type="entry name" value="FtsA"/>
    <property type="match status" value="1"/>
</dbReference>
<evidence type="ECO:0000256" key="2">
    <source>
        <dbReference type="ARBA" id="ARBA00022618"/>
    </source>
</evidence>
<evidence type="ECO:0000259" key="7">
    <source>
        <dbReference type="SMART" id="SM00842"/>
    </source>
</evidence>
<gene>
    <name evidence="5" type="primary">ftsA</name>
    <name evidence="8" type="ORF">UV74_C0013G0264</name>
</gene>
<dbReference type="PANTHER" id="PTHR32432:SF4">
    <property type="entry name" value="CELL DIVISION PROTEIN FTSA"/>
    <property type="match status" value="1"/>
</dbReference>
<keyword evidence="3 5" id="KW-0472">Membrane</keyword>
<proteinExistence type="inferred from homology"/>
<comment type="subunit">
    <text evidence="5">Self-interacts. Interacts with FtsZ.</text>
</comment>
<keyword evidence="2 5" id="KW-0132">Cell division</keyword>
<evidence type="ECO:0000256" key="6">
    <source>
        <dbReference type="PIRNR" id="PIRNR003101"/>
    </source>
</evidence>
<evidence type="ECO:0000313" key="8">
    <source>
        <dbReference type="EMBL" id="KKS97142.1"/>
    </source>
</evidence>